<dbReference type="InterPro" id="IPR004812">
    <property type="entry name" value="Efflux_drug-R_Bcr/CmlA"/>
</dbReference>
<feature type="transmembrane region" description="Helical" evidence="9">
    <location>
        <begin position="186"/>
        <end position="204"/>
    </location>
</feature>
<dbReference type="InterPro" id="IPR011701">
    <property type="entry name" value="MFS"/>
</dbReference>
<feature type="transmembrane region" description="Helical" evidence="9">
    <location>
        <begin position="88"/>
        <end position="107"/>
    </location>
</feature>
<evidence type="ECO:0000256" key="8">
    <source>
        <dbReference type="SAM" id="MobiDB-lite"/>
    </source>
</evidence>
<dbReference type="Proteomes" id="UP000288246">
    <property type="component" value="Unassembled WGS sequence"/>
</dbReference>
<keyword evidence="4" id="KW-1003">Cell membrane</keyword>
<keyword evidence="5 9" id="KW-0812">Transmembrane</keyword>
<dbReference type="InterPro" id="IPR020846">
    <property type="entry name" value="MFS_dom"/>
</dbReference>
<sequence>MTARPASSTPAAPPTPRTAAHVTAPTASAPADATAPTAGSGTLTPTLGSRATPQTTPADAVAPTKPSDTAPSPAATDDAPAYRPNAKYVLLLGLMCALPAISTDIYLPSLPDVARDLNTSATAAQLTMTAMLIGGAVGQLVIGPLSDRFGRRKPVMVGVALHVVTSLLCAVAPAIIPLIALRSMQGFFNASATVVAMAVIRDRFVGSDASRLISRLMLVIGVAPLFAPSIGGVIAGQAGWRAVFVALAVFGVVLWLIVWRRLPETLPPDRRRHGGLRTALAGYRGLLRDRHFVALAVMPGLGVAVLMSYVVASPFVLREGFGLSEHQFSLLFAINGIGLVAGAQVNAALVRRLAPIRIVRVVLPLSLSLTVVLLVLAVTGLGGLWGLLVVQWLVLALVNFVPPNASALALSRHGEIAGTAAAFIGAAQAGVSGVVSPLSGLLGGDAVAMAVVMVGASVAALLVLALATPAYRRGGAWTG</sequence>
<dbReference type="Gene3D" id="1.20.1720.10">
    <property type="entry name" value="Multidrug resistance protein D"/>
    <property type="match status" value="1"/>
</dbReference>
<feature type="transmembrane region" description="Helical" evidence="9">
    <location>
        <begin position="242"/>
        <end position="262"/>
    </location>
</feature>
<feature type="transmembrane region" description="Helical" evidence="9">
    <location>
        <begin position="122"/>
        <end position="143"/>
    </location>
</feature>
<evidence type="ECO:0000256" key="9">
    <source>
        <dbReference type="SAM" id="Phobius"/>
    </source>
</evidence>
<dbReference type="PROSITE" id="PS00216">
    <property type="entry name" value="SUGAR_TRANSPORT_1"/>
    <property type="match status" value="1"/>
</dbReference>
<dbReference type="NCBIfam" id="TIGR00710">
    <property type="entry name" value="efflux_Bcr_CflA"/>
    <property type="match status" value="1"/>
</dbReference>
<comment type="similarity">
    <text evidence="2">Belongs to the major facilitator superfamily. Bcr/CmlA family.</text>
</comment>
<evidence type="ECO:0000259" key="10">
    <source>
        <dbReference type="PROSITE" id="PS50850"/>
    </source>
</evidence>
<feature type="transmembrane region" description="Helical" evidence="9">
    <location>
        <begin position="384"/>
        <end position="402"/>
    </location>
</feature>
<feature type="compositionally biased region" description="Polar residues" evidence="8">
    <location>
        <begin position="43"/>
        <end position="57"/>
    </location>
</feature>
<dbReference type="PROSITE" id="PS50850">
    <property type="entry name" value="MFS"/>
    <property type="match status" value="1"/>
</dbReference>
<reference evidence="11 12" key="1">
    <citation type="submission" date="2018-11" db="EMBL/GenBank/DDBJ databases">
        <title>Draft genome sequence of Cellulomonas takizawaensis strain TKZ-21.</title>
        <authorList>
            <person name="Yamamura H."/>
            <person name="Hayashi T."/>
            <person name="Hamada M."/>
            <person name="Serisawa Y."/>
            <person name="Matsuyama K."/>
            <person name="Nakagawa Y."/>
            <person name="Otoguro M."/>
            <person name="Yanagida F."/>
            <person name="Hayakawa M."/>
        </authorList>
    </citation>
    <scope>NUCLEOTIDE SEQUENCE [LARGE SCALE GENOMIC DNA]</scope>
    <source>
        <strain evidence="11 12">TKZ-21</strain>
    </source>
</reference>
<dbReference type="Pfam" id="PF07690">
    <property type="entry name" value="MFS_1"/>
    <property type="match status" value="1"/>
</dbReference>
<feature type="transmembrane region" description="Helical" evidence="9">
    <location>
        <begin position="292"/>
        <end position="316"/>
    </location>
</feature>
<gene>
    <name evidence="11" type="ORF">CTKZ_28550</name>
</gene>
<dbReference type="PANTHER" id="PTHR23502">
    <property type="entry name" value="MAJOR FACILITATOR SUPERFAMILY"/>
    <property type="match status" value="1"/>
</dbReference>
<dbReference type="SUPFAM" id="SSF103473">
    <property type="entry name" value="MFS general substrate transporter"/>
    <property type="match status" value="1"/>
</dbReference>
<evidence type="ECO:0000313" key="11">
    <source>
        <dbReference type="EMBL" id="GCD21293.1"/>
    </source>
</evidence>
<dbReference type="CDD" id="cd17320">
    <property type="entry name" value="MFS_MdfA_MDR_like"/>
    <property type="match status" value="1"/>
</dbReference>
<keyword evidence="12" id="KW-1185">Reference proteome</keyword>
<feature type="transmembrane region" description="Helical" evidence="9">
    <location>
        <begin position="414"/>
        <end position="435"/>
    </location>
</feature>
<comment type="caution">
    <text evidence="11">The sequence shown here is derived from an EMBL/GenBank/DDBJ whole genome shotgun (WGS) entry which is preliminary data.</text>
</comment>
<feature type="transmembrane region" description="Helical" evidence="9">
    <location>
        <begin position="155"/>
        <end position="180"/>
    </location>
</feature>
<comment type="subcellular location">
    <subcellularLocation>
        <location evidence="1">Cell membrane</location>
        <topology evidence="1">Multi-pass membrane protein</topology>
    </subcellularLocation>
</comment>
<dbReference type="GO" id="GO:0042910">
    <property type="term" value="F:xenobiotic transmembrane transporter activity"/>
    <property type="evidence" value="ECO:0007669"/>
    <property type="project" value="InterPro"/>
</dbReference>
<dbReference type="GO" id="GO:0005886">
    <property type="term" value="C:plasma membrane"/>
    <property type="evidence" value="ECO:0007669"/>
    <property type="project" value="UniProtKB-SubCell"/>
</dbReference>
<name>A0A401V315_9CELL</name>
<feature type="compositionally biased region" description="Low complexity" evidence="8">
    <location>
        <begin position="1"/>
        <end position="10"/>
    </location>
</feature>
<evidence type="ECO:0000256" key="1">
    <source>
        <dbReference type="ARBA" id="ARBA00004651"/>
    </source>
</evidence>
<feature type="region of interest" description="Disordered" evidence="8">
    <location>
        <begin position="1"/>
        <end position="78"/>
    </location>
</feature>
<evidence type="ECO:0000256" key="2">
    <source>
        <dbReference type="ARBA" id="ARBA00006236"/>
    </source>
</evidence>
<proteinExistence type="inferred from homology"/>
<dbReference type="OrthoDB" id="9814303at2"/>
<keyword evidence="6 9" id="KW-1133">Transmembrane helix</keyword>
<protein>
    <submittedName>
        <fullName evidence="11">Putative multidrug resistance transporter, Bcr/CflA family protein</fullName>
    </submittedName>
</protein>
<organism evidence="11 12">
    <name type="scientific">Cellulomonas algicola</name>
    <dbReference type="NCBI Taxonomy" id="2071633"/>
    <lineage>
        <taxon>Bacteria</taxon>
        <taxon>Bacillati</taxon>
        <taxon>Actinomycetota</taxon>
        <taxon>Actinomycetes</taxon>
        <taxon>Micrococcales</taxon>
        <taxon>Cellulomonadaceae</taxon>
        <taxon>Cellulomonas</taxon>
    </lineage>
</organism>
<accession>A0A401V315</accession>
<feature type="compositionally biased region" description="Low complexity" evidence="8">
    <location>
        <begin position="17"/>
        <end position="42"/>
    </location>
</feature>
<keyword evidence="3" id="KW-0813">Transport</keyword>
<feature type="compositionally biased region" description="Low complexity" evidence="8">
    <location>
        <begin position="62"/>
        <end position="78"/>
    </location>
</feature>
<dbReference type="InterPro" id="IPR036259">
    <property type="entry name" value="MFS_trans_sf"/>
</dbReference>
<evidence type="ECO:0000256" key="4">
    <source>
        <dbReference type="ARBA" id="ARBA00022475"/>
    </source>
</evidence>
<evidence type="ECO:0000256" key="5">
    <source>
        <dbReference type="ARBA" id="ARBA00022692"/>
    </source>
</evidence>
<dbReference type="InterPro" id="IPR005829">
    <property type="entry name" value="Sugar_transporter_CS"/>
</dbReference>
<dbReference type="EMBL" id="BHYL01000259">
    <property type="protein sequence ID" value="GCD21293.1"/>
    <property type="molecule type" value="Genomic_DNA"/>
</dbReference>
<dbReference type="RefSeq" id="WP_124343807.1">
    <property type="nucleotide sequence ID" value="NZ_BHYL01000259.1"/>
</dbReference>
<feature type="domain" description="Major facilitator superfamily (MFS) profile" evidence="10">
    <location>
        <begin position="88"/>
        <end position="472"/>
    </location>
</feature>
<evidence type="ECO:0000313" key="12">
    <source>
        <dbReference type="Proteomes" id="UP000288246"/>
    </source>
</evidence>
<evidence type="ECO:0000256" key="7">
    <source>
        <dbReference type="ARBA" id="ARBA00023136"/>
    </source>
</evidence>
<feature type="transmembrane region" description="Helical" evidence="9">
    <location>
        <begin position="361"/>
        <end position="378"/>
    </location>
</feature>
<dbReference type="GO" id="GO:1990961">
    <property type="term" value="P:xenobiotic detoxification by transmembrane export across the plasma membrane"/>
    <property type="evidence" value="ECO:0007669"/>
    <property type="project" value="InterPro"/>
</dbReference>
<feature type="transmembrane region" description="Helical" evidence="9">
    <location>
        <begin position="447"/>
        <end position="467"/>
    </location>
</feature>
<dbReference type="PANTHER" id="PTHR23502:SF132">
    <property type="entry name" value="POLYAMINE TRANSPORTER 2-RELATED"/>
    <property type="match status" value="1"/>
</dbReference>
<feature type="transmembrane region" description="Helical" evidence="9">
    <location>
        <begin position="216"/>
        <end position="236"/>
    </location>
</feature>
<dbReference type="AlphaFoldDB" id="A0A401V315"/>
<keyword evidence="7 9" id="KW-0472">Membrane</keyword>
<feature type="transmembrane region" description="Helical" evidence="9">
    <location>
        <begin position="328"/>
        <end position="349"/>
    </location>
</feature>
<evidence type="ECO:0000256" key="6">
    <source>
        <dbReference type="ARBA" id="ARBA00022989"/>
    </source>
</evidence>
<evidence type="ECO:0000256" key="3">
    <source>
        <dbReference type="ARBA" id="ARBA00022448"/>
    </source>
</evidence>